<dbReference type="Gene3D" id="3.30.160.20">
    <property type="match status" value="1"/>
</dbReference>
<evidence type="ECO:0000256" key="3">
    <source>
        <dbReference type="SAM" id="MobiDB-lite"/>
    </source>
</evidence>
<dbReference type="PROSITE" id="PS50137">
    <property type="entry name" value="DS_RBD"/>
    <property type="match status" value="1"/>
</dbReference>
<feature type="domain" description="DRBM" evidence="4">
    <location>
        <begin position="53"/>
        <end position="116"/>
    </location>
</feature>
<dbReference type="GO" id="GO:0070578">
    <property type="term" value="C:RISC-loading complex"/>
    <property type="evidence" value="ECO:0007669"/>
    <property type="project" value="TreeGrafter"/>
</dbReference>
<dbReference type="GO" id="GO:0005737">
    <property type="term" value="C:cytoplasm"/>
    <property type="evidence" value="ECO:0007669"/>
    <property type="project" value="TreeGrafter"/>
</dbReference>
<feature type="region of interest" description="Disordered" evidence="3">
    <location>
        <begin position="13"/>
        <end position="56"/>
    </location>
</feature>
<dbReference type="EMBL" id="CADCTY010000763">
    <property type="protein sequence ID" value="CAA9338187.1"/>
    <property type="molecule type" value="Genomic_DNA"/>
</dbReference>
<evidence type="ECO:0000256" key="1">
    <source>
        <dbReference type="ARBA" id="ARBA00022884"/>
    </source>
</evidence>
<evidence type="ECO:0000313" key="5">
    <source>
        <dbReference type="EMBL" id="CAA9338187.1"/>
    </source>
</evidence>
<organism evidence="5">
    <name type="scientific">uncultured Leptolyngbya sp</name>
    <dbReference type="NCBI Taxonomy" id="332963"/>
    <lineage>
        <taxon>Bacteria</taxon>
        <taxon>Bacillati</taxon>
        <taxon>Cyanobacteriota</taxon>
        <taxon>Cyanophyceae</taxon>
        <taxon>Leptolyngbyales</taxon>
        <taxon>Leptolyngbyaceae</taxon>
        <taxon>Leptolyngbya group</taxon>
        <taxon>Leptolyngbya</taxon>
        <taxon>environmental samples</taxon>
    </lineage>
</organism>
<dbReference type="InterPro" id="IPR014720">
    <property type="entry name" value="dsRBD_dom"/>
</dbReference>
<dbReference type="GO" id="GO:0003725">
    <property type="term" value="F:double-stranded RNA binding"/>
    <property type="evidence" value="ECO:0007669"/>
    <property type="project" value="TreeGrafter"/>
</dbReference>
<dbReference type="AlphaFoldDB" id="A0A6J4LRV0"/>
<dbReference type="SMART" id="SM00358">
    <property type="entry name" value="DSRM"/>
    <property type="match status" value="1"/>
</dbReference>
<feature type="compositionally biased region" description="Polar residues" evidence="3">
    <location>
        <begin position="39"/>
        <end position="56"/>
    </location>
</feature>
<dbReference type="GO" id="GO:0070920">
    <property type="term" value="P:regulation of regulatory ncRNA processing"/>
    <property type="evidence" value="ECO:0007669"/>
    <property type="project" value="TreeGrafter"/>
</dbReference>
<evidence type="ECO:0000256" key="2">
    <source>
        <dbReference type="PROSITE-ProRule" id="PRU00266"/>
    </source>
</evidence>
<dbReference type="GO" id="GO:0030422">
    <property type="term" value="P:siRNA processing"/>
    <property type="evidence" value="ECO:0007669"/>
    <property type="project" value="TreeGrafter"/>
</dbReference>
<dbReference type="GO" id="GO:0035197">
    <property type="term" value="F:siRNA binding"/>
    <property type="evidence" value="ECO:0007669"/>
    <property type="project" value="TreeGrafter"/>
</dbReference>
<proteinExistence type="predicted"/>
<sequence>MYRAKRTAAARVQVLKHPAYATTPSTPLPPPKETKPTSQPQVALPSQSQPSSNPIGTLQEYCQQAELPLPKYQFEPCAEGFACQVSAKGQSASGTGANKKTAKANAAVALLAELRHGQ</sequence>
<dbReference type="InterPro" id="IPR051247">
    <property type="entry name" value="RLC_Component"/>
</dbReference>
<name>A0A6J4LRV0_9CYAN</name>
<keyword evidence="1 2" id="KW-0694">RNA-binding</keyword>
<accession>A0A6J4LRV0</accession>
<dbReference type="GO" id="GO:0016442">
    <property type="term" value="C:RISC complex"/>
    <property type="evidence" value="ECO:0007669"/>
    <property type="project" value="TreeGrafter"/>
</dbReference>
<dbReference type="Pfam" id="PF00035">
    <property type="entry name" value="dsrm"/>
    <property type="match status" value="1"/>
</dbReference>
<dbReference type="PANTHER" id="PTHR46205:SF3">
    <property type="entry name" value="LOQUACIOUS, ISOFORM B"/>
    <property type="match status" value="1"/>
</dbReference>
<reference evidence="5" key="1">
    <citation type="submission" date="2020-02" db="EMBL/GenBank/DDBJ databases">
        <authorList>
            <person name="Meier V. D."/>
        </authorList>
    </citation>
    <scope>NUCLEOTIDE SEQUENCE</scope>
    <source>
        <strain evidence="5">AVDCRST_MAG94</strain>
    </source>
</reference>
<evidence type="ECO:0000259" key="4">
    <source>
        <dbReference type="PROSITE" id="PS50137"/>
    </source>
</evidence>
<dbReference type="CDD" id="cd00048">
    <property type="entry name" value="DSRM_SF"/>
    <property type="match status" value="1"/>
</dbReference>
<dbReference type="PANTHER" id="PTHR46205">
    <property type="entry name" value="LOQUACIOUS, ISOFORM B"/>
    <property type="match status" value="1"/>
</dbReference>
<protein>
    <recommendedName>
        <fullName evidence="4">DRBM domain-containing protein</fullName>
    </recommendedName>
</protein>
<dbReference type="SUPFAM" id="SSF54768">
    <property type="entry name" value="dsRNA-binding domain-like"/>
    <property type="match status" value="1"/>
</dbReference>
<gene>
    <name evidence="5" type="ORF">AVDCRST_MAG94-2195</name>
</gene>